<feature type="transmembrane region" description="Helical" evidence="8">
    <location>
        <begin position="263"/>
        <end position="282"/>
    </location>
</feature>
<dbReference type="InterPro" id="IPR003804">
    <property type="entry name" value="Lactate_perm"/>
</dbReference>
<keyword evidence="5 8" id="KW-0812">Transmembrane</keyword>
<dbReference type="GO" id="GO:0005886">
    <property type="term" value="C:plasma membrane"/>
    <property type="evidence" value="ECO:0007669"/>
    <property type="project" value="UniProtKB-SubCell"/>
</dbReference>
<dbReference type="EMBL" id="AZAC01000003">
    <property type="protein sequence ID" value="KIX15446.1"/>
    <property type="molecule type" value="Genomic_DNA"/>
</dbReference>
<dbReference type="Proteomes" id="UP000032233">
    <property type="component" value="Unassembled WGS sequence"/>
</dbReference>
<feature type="transmembrane region" description="Helical" evidence="8">
    <location>
        <begin position="400"/>
        <end position="419"/>
    </location>
</feature>
<feature type="transmembrane region" description="Helical" evidence="8">
    <location>
        <begin position="50"/>
        <end position="75"/>
    </location>
</feature>
<dbReference type="InParanoid" id="A0A0D2JIE0"/>
<feature type="transmembrane region" description="Helical" evidence="8">
    <location>
        <begin position="177"/>
        <end position="197"/>
    </location>
</feature>
<sequence>MEVFILSWTPVVFLTLLAVFLRRSALELAVYGLLFSLVLLFLFFNTSLEVAFWAALDGVFTTLPLLLVILSGILLSNILTDTGSLVRIVQWFKKGAGNALNRNLLITFGVGNFMEGTGVIAEPVVAPMLRAAGVSPLGSAALSIIGYAGLMTLEMAGIVIIILSLVTGLPVHDLGLATAWISIPAVLFMALSAPIFLPTGGARTKVWILSLGMGLLLGLSALAAVQWLGVAVSGTLAGLVVILFLIIMGSGRLQMDLSILKDLAPFAFLILCLFSVNSIPFLRELTFAKLSLKVNLIPVHSITFRPLFSAYLYIFLACLLAIRLQGIRKGKLRAILKVTLSKGWRACLAMGLFGAMGQVISYSGYLPGFESLNQAHNIPFIISHGLIGATGDYYPLFVPFLGWVGTFLTGYGVASLMLFGQLQVQSAQLLGVSPTILAAALAVGSALGSISSPFKIALASPMVGAMGREGEILRITIPLGIGASLLVGVVVWLSGQF</sequence>
<gene>
    <name evidence="9" type="ORF">X474_03950</name>
</gene>
<feature type="transmembrane region" description="Helical" evidence="8">
    <location>
        <begin position="206"/>
        <end position="225"/>
    </location>
</feature>
<evidence type="ECO:0000256" key="8">
    <source>
        <dbReference type="RuleBase" id="RU365092"/>
    </source>
</evidence>
<comment type="similarity">
    <text evidence="2 8">Belongs to the lactate permease family.</text>
</comment>
<feature type="transmembrane region" description="Helical" evidence="8">
    <location>
        <begin position="431"/>
        <end position="452"/>
    </location>
</feature>
<dbReference type="GO" id="GO:0015295">
    <property type="term" value="F:solute:proton symporter activity"/>
    <property type="evidence" value="ECO:0007669"/>
    <property type="project" value="TreeGrafter"/>
</dbReference>
<dbReference type="Pfam" id="PF02652">
    <property type="entry name" value="Lactate_perm"/>
    <property type="match status" value="1"/>
</dbReference>
<keyword evidence="10" id="KW-1185">Reference proteome</keyword>
<dbReference type="PANTHER" id="PTHR30003">
    <property type="entry name" value="L-LACTATE PERMEASE"/>
    <property type="match status" value="1"/>
</dbReference>
<comment type="caution">
    <text evidence="9">The sequence shown here is derived from an EMBL/GenBank/DDBJ whole genome shotgun (WGS) entry which is preliminary data.</text>
</comment>
<feature type="transmembrane region" description="Helical" evidence="8">
    <location>
        <begin position="302"/>
        <end position="322"/>
    </location>
</feature>
<feature type="transmembrane region" description="Helical" evidence="8">
    <location>
        <begin position="28"/>
        <end position="44"/>
    </location>
</feature>
<evidence type="ECO:0000256" key="3">
    <source>
        <dbReference type="ARBA" id="ARBA00022448"/>
    </source>
</evidence>
<dbReference type="STRING" id="1429043.X474_03950"/>
<feature type="transmembrane region" description="Helical" evidence="8">
    <location>
        <begin position="6"/>
        <end position="21"/>
    </location>
</feature>
<evidence type="ECO:0000256" key="4">
    <source>
        <dbReference type="ARBA" id="ARBA00022475"/>
    </source>
</evidence>
<comment type="subcellular location">
    <subcellularLocation>
        <location evidence="1 8">Cell membrane</location>
        <topology evidence="1 8">Multi-pass membrane protein</topology>
    </subcellularLocation>
</comment>
<accession>A0A0D2JIE0</accession>
<dbReference type="OrthoDB" id="9761056at2"/>
<name>A0A0D2JIE0_9BACT</name>
<dbReference type="AlphaFoldDB" id="A0A0D2JIE0"/>
<evidence type="ECO:0000256" key="7">
    <source>
        <dbReference type="ARBA" id="ARBA00023136"/>
    </source>
</evidence>
<dbReference type="RefSeq" id="WP_044346799.1">
    <property type="nucleotide sequence ID" value="NZ_AZAC01000003.1"/>
</dbReference>
<organism evidence="9 10">
    <name type="scientific">Dethiosulfatarculus sandiegensis</name>
    <dbReference type="NCBI Taxonomy" id="1429043"/>
    <lineage>
        <taxon>Bacteria</taxon>
        <taxon>Pseudomonadati</taxon>
        <taxon>Thermodesulfobacteriota</taxon>
        <taxon>Desulfarculia</taxon>
        <taxon>Desulfarculales</taxon>
        <taxon>Desulfarculaceae</taxon>
        <taxon>Dethiosulfatarculus</taxon>
    </lineage>
</organism>
<keyword evidence="7 8" id="KW-0472">Membrane</keyword>
<feature type="transmembrane region" description="Helical" evidence="8">
    <location>
        <begin position="343"/>
        <end position="365"/>
    </location>
</feature>
<feature type="transmembrane region" description="Helical" evidence="8">
    <location>
        <begin position="231"/>
        <end position="251"/>
    </location>
</feature>
<evidence type="ECO:0000313" key="9">
    <source>
        <dbReference type="EMBL" id="KIX15446.1"/>
    </source>
</evidence>
<keyword evidence="3 8" id="KW-0813">Transport</keyword>
<evidence type="ECO:0000256" key="6">
    <source>
        <dbReference type="ARBA" id="ARBA00022989"/>
    </source>
</evidence>
<protein>
    <recommendedName>
        <fullName evidence="8">L-lactate permease</fullName>
    </recommendedName>
</protein>
<keyword evidence="6 8" id="KW-1133">Transmembrane helix</keyword>
<comment type="function">
    <text evidence="8">Uptake of L-lactate across the membrane. Can also transport D-lactate and glycolate.</text>
</comment>
<feature type="transmembrane region" description="Helical" evidence="8">
    <location>
        <begin position="472"/>
        <end position="493"/>
    </location>
</feature>
<proteinExistence type="inferred from homology"/>
<dbReference type="PANTHER" id="PTHR30003:SF2">
    <property type="entry name" value="L-LACTATE PERMEASE"/>
    <property type="match status" value="1"/>
</dbReference>
<evidence type="ECO:0000313" key="10">
    <source>
        <dbReference type="Proteomes" id="UP000032233"/>
    </source>
</evidence>
<evidence type="ECO:0000256" key="5">
    <source>
        <dbReference type="ARBA" id="ARBA00022692"/>
    </source>
</evidence>
<feature type="transmembrane region" description="Helical" evidence="8">
    <location>
        <begin position="140"/>
        <end position="165"/>
    </location>
</feature>
<dbReference type="GO" id="GO:0015129">
    <property type="term" value="F:lactate transmembrane transporter activity"/>
    <property type="evidence" value="ECO:0007669"/>
    <property type="project" value="UniProtKB-UniRule"/>
</dbReference>
<evidence type="ECO:0000256" key="2">
    <source>
        <dbReference type="ARBA" id="ARBA00010100"/>
    </source>
</evidence>
<evidence type="ECO:0000256" key="1">
    <source>
        <dbReference type="ARBA" id="ARBA00004651"/>
    </source>
</evidence>
<reference evidence="9 10" key="1">
    <citation type="submission" date="2013-11" db="EMBL/GenBank/DDBJ databases">
        <title>Metagenomic analysis of a methanogenic consortium involved in long chain n-alkane degradation.</title>
        <authorList>
            <person name="Davidova I.A."/>
            <person name="Callaghan A.V."/>
            <person name="Wawrik B."/>
            <person name="Pruitt S."/>
            <person name="Marks C."/>
            <person name="Duncan K.E."/>
            <person name="Suflita J.M."/>
        </authorList>
    </citation>
    <scope>NUCLEOTIDE SEQUENCE [LARGE SCALE GENOMIC DNA]</scope>
    <source>
        <strain evidence="9 10">SPR</strain>
    </source>
</reference>
<keyword evidence="4 8" id="KW-1003">Cell membrane</keyword>